<feature type="compositionally biased region" description="Basic and acidic residues" evidence="5">
    <location>
        <begin position="124"/>
        <end position="137"/>
    </location>
</feature>
<evidence type="ECO:0000256" key="3">
    <source>
        <dbReference type="ARBA" id="ARBA00023273"/>
    </source>
</evidence>
<keyword evidence="8" id="KW-1185">Reference proteome</keyword>
<proteinExistence type="predicted"/>
<dbReference type="GO" id="GO:0005930">
    <property type="term" value="C:axoneme"/>
    <property type="evidence" value="ECO:0007669"/>
    <property type="project" value="TreeGrafter"/>
</dbReference>
<dbReference type="PANTHER" id="PTHR15654:SF1">
    <property type="entry name" value="COILED-COIL DOMAIN-CONTAINING PROTEIN 96"/>
    <property type="match status" value="1"/>
</dbReference>
<evidence type="ECO:0000256" key="4">
    <source>
        <dbReference type="SAM" id="Coils"/>
    </source>
</evidence>
<comment type="subcellular location">
    <subcellularLocation>
        <location evidence="1">Cell projection</location>
        <location evidence="1">Cilium</location>
    </subcellularLocation>
</comment>
<dbReference type="Pfam" id="PF13870">
    <property type="entry name" value="CCDC113_CCDC96_CC"/>
    <property type="match status" value="1"/>
</dbReference>
<evidence type="ECO:0000256" key="2">
    <source>
        <dbReference type="ARBA" id="ARBA00023054"/>
    </source>
</evidence>
<keyword evidence="3" id="KW-0966">Cell projection</keyword>
<organism evidence="7 8">
    <name type="scientific">Ignelater luminosus</name>
    <name type="common">Cucubano</name>
    <name type="synonym">Pyrophorus luminosus</name>
    <dbReference type="NCBI Taxonomy" id="2038154"/>
    <lineage>
        <taxon>Eukaryota</taxon>
        <taxon>Metazoa</taxon>
        <taxon>Ecdysozoa</taxon>
        <taxon>Arthropoda</taxon>
        <taxon>Hexapoda</taxon>
        <taxon>Insecta</taxon>
        <taxon>Pterygota</taxon>
        <taxon>Neoptera</taxon>
        <taxon>Endopterygota</taxon>
        <taxon>Coleoptera</taxon>
        <taxon>Polyphaga</taxon>
        <taxon>Elateriformia</taxon>
        <taxon>Elateroidea</taxon>
        <taxon>Elateridae</taxon>
        <taxon>Agrypninae</taxon>
        <taxon>Pyrophorini</taxon>
        <taxon>Ignelater</taxon>
    </lineage>
</organism>
<evidence type="ECO:0000256" key="1">
    <source>
        <dbReference type="ARBA" id="ARBA00004138"/>
    </source>
</evidence>
<name>A0A8K0G942_IGNLU</name>
<feature type="coiled-coil region" evidence="4">
    <location>
        <begin position="526"/>
        <end position="563"/>
    </location>
</feature>
<protein>
    <recommendedName>
        <fullName evidence="6">CCDC113/CCDC96 coiled-coil domain-containing protein</fullName>
    </recommendedName>
</protein>
<sequence>MADRQTIDSDDEIPPIVDTEINPEGYGIEGEFEPVAVFDVIDQPSPPTEDNVFETGPDETVGEEQEEGEEEGEEGESEGEMEEEGEVTEGEGEEMEGEEKAKTEEGEEEEEKKSAKEQPEEEGKEAVTEEEKVSTKGEEEEEEGQEEGQKEEEKKELKFEAEEEDKTAKKLFKKDVKRRMSIRKKSIFYPDQARLRTIDERRVSGDFAVIEEGLLGTLGSPPSILSFEPESGEYAYEEEIVEEEEAPPIDRNYYYNIYKTLVPEQVLQRMKNNFLHRKMAEYFRKRKMEHVLKETDQQVDSQQKYDRKLDALSDLKDLDTRERNSISAELNDMRSQRDDQLSMLNIHFNTMQNREKEIGTGLINTKTGKEIPDKLVERLLKRQRDKWTEVASMRLAYIKIRDRVGEKKAALHALDCIGDNLHLIDYEQLKIENQSHTDKIEERDEELTRLRVKCQGAMQCLAHVREKSAAIQIDIQSLTERYEEVAMEYSECRERLNYFKQERDNYRIETDKLCEESGLLSKPKLLLDMEKALKEVDIKSKQLENLQEENQRIKYSLNAVKRNIKLAPAKIQTVKEAPTSKTVTSRIYRGRPTLIYPQLPKSDWSGSTDL</sequence>
<feature type="region of interest" description="Disordered" evidence="5">
    <location>
        <begin position="39"/>
        <end position="166"/>
    </location>
</feature>
<feature type="compositionally biased region" description="Acidic residues" evidence="5">
    <location>
        <begin position="56"/>
        <end position="97"/>
    </location>
</feature>
<feature type="region of interest" description="Disordered" evidence="5">
    <location>
        <begin position="1"/>
        <end position="27"/>
    </location>
</feature>
<dbReference type="OrthoDB" id="10254794at2759"/>
<dbReference type="InterPro" id="IPR025254">
    <property type="entry name" value="CCDC113/CCDC96_CC"/>
</dbReference>
<dbReference type="GO" id="GO:0060271">
    <property type="term" value="P:cilium assembly"/>
    <property type="evidence" value="ECO:0007669"/>
    <property type="project" value="TreeGrafter"/>
</dbReference>
<comment type="caution">
    <text evidence="7">The sequence shown here is derived from an EMBL/GenBank/DDBJ whole genome shotgun (WGS) entry which is preliminary data.</text>
</comment>
<evidence type="ECO:0000313" key="8">
    <source>
        <dbReference type="Proteomes" id="UP000801492"/>
    </source>
</evidence>
<accession>A0A8K0G942</accession>
<dbReference type="EMBL" id="VTPC01005319">
    <property type="protein sequence ID" value="KAF2896175.1"/>
    <property type="molecule type" value="Genomic_DNA"/>
</dbReference>
<gene>
    <name evidence="7" type="ORF">ILUMI_09998</name>
</gene>
<evidence type="ECO:0000313" key="7">
    <source>
        <dbReference type="EMBL" id="KAF2896175.1"/>
    </source>
</evidence>
<feature type="compositionally biased region" description="Basic and acidic residues" evidence="5">
    <location>
        <begin position="147"/>
        <end position="160"/>
    </location>
</feature>
<dbReference type="Proteomes" id="UP000801492">
    <property type="component" value="Unassembled WGS sequence"/>
</dbReference>
<reference evidence="7" key="1">
    <citation type="submission" date="2019-08" db="EMBL/GenBank/DDBJ databases">
        <title>The genome of the North American firefly Photinus pyralis.</title>
        <authorList>
            <consortium name="Photinus pyralis genome working group"/>
            <person name="Fallon T.R."/>
            <person name="Sander Lower S.E."/>
            <person name="Weng J.-K."/>
        </authorList>
    </citation>
    <scope>NUCLEOTIDE SEQUENCE</scope>
    <source>
        <strain evidence="7">TRF0915ILg1</strain>
        <tissue evidence="7">Whole body</tissue>
    </source>
</reference>
<dbReference type="InterPro" id="IPR051885">
    <property type="entry name" value="CC_CF"/>
</dbReference>
<dbReference type="GO" id="GO:0036064">
    <property type="term" value="C:ciliary basal body"/>
    <property type="evidence" value="ECO:0007669"/>
    <property type="project" value="TreeGrafter"/>
</dbReference>
<dbReference type="AlphaFoldDB" id="A0A8K0G942"/>
<evidence type="ECO:0000256" key="5">
    <source>
        <dbReference type="SAM" id="MobiDB-lite"/>
    </source>
</evidence>
<feature type="domain" description="CCDC113/CCDC96 coiled-coil" evidence="6">
    <location>
        <begin position="385"/>
        <end position="555"/>
    </location>
</feature>
<evidence type="ECO:0000259" key="6">
    <source>
        <dbReference type="Pfam" id="PF13870"/>
    </source>
</evidence>
<dbReference type="PANTHER" id="PTHR15654">
    <property type="entry name" value="COILED-COIL DOMAIN-CONTAINING PROTEIN 113-RELATED"/>
    <property type="match status" value="1"/>
</dbReference>
<keyword evidence="2 4" id="KW-0175">Coiled coil</keyword>